<dbReference type="GeneID" id="108736626"/>
<evidence type="ECO:0000256" key="3">
    <source>
        <dbReference type="ARBA" id="ARBA00022989"/>
    </source>
</evidence>
<keyword evidence="2 7" id="KW-0812">Transmembrane</keyword>
<keyword evidence="8" id="KW-1185">Reference proteome</keyword>
<keyword evidence="4" id="KW-0333">Golgi apparatus</keyword>
<keyword evidence="3 7" id="KW-1133">Transmembrane helix</keyword>
<dbReference type="OrthoDB" id="204784at2759"/>
<dbReference type="RefSeq" id="XP_018324615.1">
    <property type="nucleotide sequence ID" value="XM_018469113.2"/>
</dbReference>
<gene>
    <name evidence="9" type="primary">LOC108736626</name>
</gene>
<feature type="transmembrane region" description="Helical" evidence="7">
    <location>
        <begin position="117"/>
        <end position="134"/>
    </location>
</feature>
<proteinExistence type="inferred from homology"/>
<dbReference type="Pfam" id="PF04178">
    <property type="entry name" value="Got1"/>
    <property type="match status" value="1"/>
</dbReference>
<dbReference type="PANTHER" id="PTHR21493">
    <property type="entry name" value="CGI-141-RELATED/LIPASE CONTAINING PROTEIN"/>
    <property type="match status" value="1"/>
</dbReference>
<evidence type="ECO:0000256" key="1">
    <source>
        <dbReference type="ARBA" id="ARBA00004653"/>
    </source>
</evidence>
<evidence type="ECO:0000313" key="8">
    <source>
        <dbReference type="Proteomes" id="UP000192223"/>
    </source>
</evidence>
<evidence type="ECO:0000256" key="6">
    <source>
        <dbReference type="ARBA" id="ARBA00025799"/>
    </source>
</evidence>
<comment type="similarity">
    <text evidence="6">Belongs to the GOT1 family.</text>
</comment>
<feature type="transmembrane region" description="Helical" evidence="7">
    <location>
        <begin position="69"/>
        <end position="97"/>
    </location>
</feature>
<dbReference type="GO" id="GO:0000139">
    <property type="term" value="C:Golgi membrane"/>
    <property type="evidence" value="ECO:0007669"/>
    <property type="project" value="UniProtKB-SubCell"/>
</dbReference>
<dbReference type="KEGG" id="apln:108736626"/>
<accession>A0A1W4WX28</accession>
<evidence type="ECO:0000256" key="7">
    <source>
        <dbReference type="SAM" id="Phobius"/>
    </source>
</evidence>
<keyword evidence="5 7" id="KW-0472">Membrane</keyword>
<reference evidence="9" key="1">
    <citation type="submission" date="2025-08" db="UniProtKB">
        <authorList>
            <consortium name="RefSeq"/>
        </authorList>
    </citation>
    <scope>IDENTIFICATION</scope>
    <source>
        <tissue evidence="9">Entire body</tissue>
    </source>
</reference>
<feature type="transmembrane region" description="Helical" evidence="7">
    <location>
        <begin position="164"/>
        <end position="195"/>
    </location>
</feature>
<organism evidence="8 9">
    <name type="scientific">Agrilus planipennis</name>
    <name type="common">Emerald ash borer</name>
    <name type="synonym">Agrilus marcopoli</name>
    <dbReference type="NCBI Taxonomy" id="224129"/>
    <lineage>
        <taxon>Eukaryota</taxon>
        <taxon>Metazoa</taxon>
        <taxon>Ecdysozoa</taxon>
        <taxon>Arthropoda</taxon>
        <taxon>Hexapoda</taxon>
        <taxon>Insecta</taxon>
        <taxon>Pterygota</taxon>
        <taxon>Neoptera</taxon>
        <taxon>Endopterygota</taxon>
        <taxon>Coleoptera</taxon>
        <taxon>Polyphaga</taxon>
        <taxon>Elateriformia</taxon>
        <taxon>Buprestoidea</taxon>
        <taxon>Buprestidae</taxon>
        <taxon>Agrilinae</taxon>
        <taxon>Agrilus</taxon>
    </lineage>
</organism>
<dbReference type="STRING" id="224129.A0A1W4WX28"/>
<protein>
    <submittedName>
        <fullName evidence="9">Uncharacterized protein LOC108736626</fullName>
    </submittedName>
</protein>
<evidence type="ECO:0000256" key="2">
    <source>
        <dbReference type="ARBA" id="ARBA00022692"/>
    </source>
</evidence>
<sequence length="199" mass="22534">MFEISRKFIGVGLTCFGILCILQATSDFNIKHLSVGNVLFISGLACVIGLGRTLGFFFQSQNVKASLSFFAGIIVVLAGWPSVGMLFETYGFILLFSEFFPVLVAISILTDGGTTEGIFPLYLILVCFICVFLCKNQTKKQTLSQQGRFKVPNRHKKKNRLTNVFYYGLVLLFALIFYKLELYYLVYLLLTYLLFKLIF</sequence>
<dbReference type="InterPro" id="IPR007305">
    <property type="entry name" value="Vesicle_transpt_Got1/SFT2"/>
</dbReference>
<dbReference type="GO" id="GO:0042147">
    <property type="term" value="P:retrograde transport, endosome to Golgi"/>
    <property type="evidence" value="ECO:0007669"/>
    <property type="project" value="InterPro"/>
</dbReference>
<dbReference type="Proteomes" id="UP000192223">
    <property type="component" value="Unplaced"/>
</dbReference>
<comment type="subcellular location">
    <subcellularLocation>
        <location evidence="1">Golgi apparatus membrane</location>
        <topology evidence="1">Multi-pass membrane protein</topology>
    </subcellularLocation>
</comment>
<dbReference type="GO" id="GO:0005783">
    <property type="term" value="C:endoplasmic reticulum"/>
    <property type="evidence" value="ECO:0007669"/>
    <property type="project" value="TreeGrafter"/>
</dbReference>
<evidence type="ECO:0000256" key="5">
    <source>
        <dbReference type="ARBA" id="ARBA00023136"/>
    </source>
</evidence>
<name>A0A1W4WX28_AGRPL</name>
<dbReference type="AlphaFoldDB" id="A0A1W4WX28"/>
<dbReference type="InParanoid" id="A0A1W4WX28"/>
<evidence type="ECO:0000256" key="4">
    <source>
        <dbReference type="ARBA" id="ARBA00023034"/>
    </source>
</evidence>
<dbReference type="InterPro" id="IPR045176">
    <property type="entry name" value="Got1"/>
</dbReference>
<dbReference type="PANTHER" id="PTHR21493:SF9">
    <property type="entry name" value="GOLGI TRANSPORT PROTEIN 1-RELATED"/>
    <property type="match status" value="1"/>
</dbReference>
<dbReference type="GO" id="GO:0005829">
    <property type="term" value="C:cytosol"/>
    <property type="evidence" value="ECO:0007669"/>
    <property type="project" value="GOC"/>
</dbReference>
<feature type="transmembrane region" description="Helical" evidence="7">
    <location>
        <begin position="34"/>
        <end position="57"/>
    </location>
</feature>
<evidence type="ECO:0000313" key="9">
    <source>
        <dbReference type="RefSeq" id="XP_018324615.1"/>
    </source>
</evidence>
<dbReference type="GO" id="GO:0006888">
    <property type="term" value="P:endoplasmic reticulum to Golgi vesicle-mediated transport"/>
    <property type="evidence" value="ECO:0007669"/>
    <property type="project" value="InterPro"/>
</dbReference>